<dbReference type="InterPro" id="IPR016192">
    <property type="entry name" value="APOBEC/CMP_deaminase_Zn-bd"/>
</dbReference>
<dbReference type="Gene3D" id="3.40.140.10">
    <property type="entry name" value="Cytidine Deaminase, domain 2"/>
    <property type="match status" value="1"/>
</dbReference>
<evidence type="ECO:0000256" key="2">
    <source>
        <dbReference type="ARBA" id="ARBA00003949"/>
    </source>
</evidence>
<evidence type="ECO:0000256" key="6">
    <source>
        <dbReference type="ARBA" id="ARBA00022723"/>
    </source>
</evidence>
<evidence type="ECO:0000256" key="1">
    <source>
        <dbReference type="ARBA" id="ARBA00001947"/>
    </source>
</evidence>
<evidence type="ECO:0000256" key="7">
    <source>
        <dbReference type="ARBA" id="ARBA00022801"/>
    </source>
</evidence>
<evidence type="ECO:0000259" key="13">
    <source>
        <dbReference type="PROSITE" id="PS51747"/>
    </source>
</evidence>
<dbReference type="EMBL" id="JAFBFH010000025">
    <property type="protein sequence ID" value="MBM7716298.1"/>
    <property type="molecule type" value="Genomic_DNA"/>
</dbReference>
<comment type="cofactor">
    <cofactor evidence="1 12">
        <name>Zn(2+)</name>
        <dbReference type="ChEBI" id="CHEBI:29105"/>
    </cofactor>
</comment>
<accession>A0ABS2R9J6</accession>
<proteinExistence type="inferred from homology"/>
<comment type="caution">
    <text evidence="14">The sequence shown here is derived from an EMBL/GenBank/DDBJ whole genome shotgun (WGS) entry which is preliminary data.</text>
</comment>
<dbReference type="RefSeq" id="WP_077110667.1">
    <property type="nucleotide sequence ID" value="NZ_JAFBFH010000025.1"/>
</dbReference>
<dbReference type="PROSITE" id="PS51747">
    <property type="entry name" value="CYT_DCMP_DEAMINASES_2"/>
    <property type="match status" value="1"/>
</dbReference>
<keyword evidence="6 12" id="KW-0479">Metal-binding</keyword>
<name>A0ABS2R9J6_9BACI</name>
<organism evidence="14 15">
    <name type="scientific">Siminovitchia thermophila</name>
    <dbReference type="NCBI Taxonomy" id="1245522"/>
    <lineage>
        <taxon>Bacteria</taxon>
        <taxon>Bacillati</taxon>
        <taxon>Bacillota</taxon>
        <taxon>Bacilli</taxon>
        <taxon>Bacillales</taxon>
        <taxon>Bacillaceae</taxon>
        <taxon>Siminovitchia</taxon>
    </lineage>
</organism>
<dbReference type="PROSITE" id="PS00903">
    <property type="entry name" value="CYT_DCMP_DEAMINASES_1"/>
    <property type="match status" value="1"/>
</dbReference>
<dbReference type="InterPro" id="IPR016193">
    <property type="entry name" value="Cytidine_deaminase-like"/>
</dbReference>
<evidence type="ECO:0000256" key="5">
    <source>
        <dbReference type="ARBA" id="ARBA00018266"/>
    </source>
</evidence>
<dbReference type="NCBIfam" id="NF004064">
    <property type="entry name" value="PRK05578.1"/>
    <property type="match status" value="1"/>
</dbReference>
<gene>
    <name evidence="14" type="ORF">JOC94_003318</name>
</gene>
<comment type="function">
    <text evidence="2 12">This enzyme scavenges exogenous and endogenous cytidine and 2'-deoxycytidine for UMP synthesis.</text>
</comment>
<dbReference type="InterPro" id="IPR002125">
    <property type="entry name" value="CMP_dCMP_dom"/>
</dbReference>
<evidence type="ECO:0000256" key="3">
    <source>
        <dbReference type="ARBA" id="ARBA00006576"/>
    </source>
</evidence>
<dbReference type="InterPro" id="IPR006262">
    <property type="entry name" value="Cyt_deam_tetra"/>
</dbReference>
<keyword evidence="15" id="KW-1185">Reference proteome</keyword>
<comment type="catalytic activity">
    <reaction evidence="10 12">
        <text>2'-deoxycytidine + H2O + H(+) = 2'-deoxyuridine + NH4(+)</text>
        <dbReference type="Rhea" id="RHEA:13433"/>
        <dbReference type="ChEBI" id="CHEBI:15377"/>
        <dbReference type="ChEBI" id="CHEBI:15378"/>
        <dbReference type="ChEBI" id="CHEBI:15698"/>
        <dbReference type="ChEBI" id="CHEBI:16450"/>
        <dbReference type="ChEBI" id="CHEBI:28938"/>
        <dbReference type="EC" id="3.5.4.5"/>
    </reaction>
</comment>
<feature type="domain" description="CMP/dCMP-type deaminase" evidence="13">
    <location>
        <begin position="1"/>
        <end position="128"/>
    </location>
</feature>
<evidence type="ECO:0000256" key="4">
    <source>
        <dbReference type="ARBA" id="ARBA00012783"/>
    </source>
</evidence>
<keyword evidence="8 12" id="KW-0862">Zinc</keyword>
<dbReference type="Pfam" id="PF00383">
    <property type="entry name" value="dCMP_cyt_deam_1"/>
    <property type="match status" value="1"/>
</dbReference>
<dbReference type="EC" id="3.5.4.5" evidence="4 12"/>
<dbReference type="SUPFAM" id="SSF53927">
    <property type="entry name" value="Cytidine deaminase-like"/>
    <property type="match status" value="1"/>
</dbReference>
<sequence length="136" mass="14948">MDINQLIQEAERAKKKAYAPYSKFTVGAALLTKDGTVYHGCNIENAAYSVTVCAERVAIFKALSEGVNEFSALAVTANTDRPIAPCGACRQVITEHCHKGMKVIMANSKRETHECTVGQLLPFAFSREDLNEQHDE</sequence>
<evidence type="ECO:0000313" key="15">
    <source>
        <dbReference type="Proteomes" id="UP000823485"/>
    </source>
</evidence>
<dbReference type="InterPro" id="IPR050202">
    <property type="entry name" value="Cyt/Deoxycyt_deaminase"/>
</dbReference>
<dbReference type="PANTHER" id="PTHR11644">
    <property type="entry name" value="CYTIDINE DEAMINASE"/>
    <property type="match status" value="1"/>
</dbReference>
<dbReference type="CDD" id="cd01283">
    <property type="entry name" value="cytidine_deaminase"/>
    <property type="match status" value="1"/>
</dbReference>
<evidence type="ECO:0000256" key="10">
    <source>
        <dbReference type="ARBA" id="ARBA00049252"/>
    </source>
</evidence>
<dbReference type="NCBIfam" id="TIGR01354">
    <property type="entry name" value="cyt_deam_tetra"/>
    <property type="match status" value="1"/>
</dbReference>
<evidence type="ECO:0000256" key="12">
    <source>
        <dbReference type="RuleBase" id="RU364006"/>
    </source>
</evidence>
<dbReference type="Proteomes" id="UP000823485">
    <property type="component" value="Unassembled WGS sequence"/>
</dbReference>
<dbReference type="GO" id="GO:0004126">
    <property type="term" value="F:cytidine deaminase activity"/>
    <property type="evidence" value="ECO:0007669"/>
    <property type="project" value="UniProtKB-EC"/>
</dbReference>
<comment type="similarity">
    <text evidence="3 12">Belongs to the cytidine and deoxycytidylate deaminase family.</text>
</comment>
<dbReference type="PANTHER" id="PTHR11644:SF2">
    <property type="entry name" value="CYTIDINE DEAMINASE"/>
    <property type="match status" value="1"/>
</dbReference>
<evidence type="ECO:0000256" key="8">
    <source>
        <dbReference type="ARBA" id="ARBA00022833"/>
    </source>
</evidence>
<evidence type="ECO:0000313" key="14">
    <source>
        <dbReference type="EMBL" id="MBM7716298.1"/>
    </source>
</evidence>
<keyword evidence="7 12" id="KW-0378">Hydrolase</keyword>
<reference evidence="14 15" key="1">
    <citation type="submission" date="2021-01" db="EMBL/GenBank/DDBJ databases">
        <title>Genomic Encyclopedia of Type Strains, Phase IV (KMG-IV): sequencing the most valuable type-strain genomes for metagenomic binning, comparative biology and taxonomic classification.</title>
        <authorList>
            <person name="Goeker M."/>
        </authorList>
    </citation>
    <scope>NUCLEOTIDE SEQUENCE [LARGE SCALE GENOMIC DNA]</scope>
    <source>
        <strain evidence="14 15">DSM 105453</strain>
    </source>
</reference>
<evidence type="ECO:0000256" key="11">
    <source>
        <dbReference type="ARBA" id="ARBA00049558"/>
    </source>
</evidence>
<evidence type="ECO:0000256" key="9">
    <source>
        <dbReference type="ARBA" id="ARBA00032005"/>
    </source>
</evidence>
<comment type="catalytic activity">
    <reaction evidence="11 12">
        <text>cytidine + H2O + H(+) = uridine + NH4(+)</text>
        <dbReference type="Rhea" id="RHEA:16069"/>
        <dbReference type="ChEBI" id="CHEBI:15377"/>
        <dbReference type="ChEBI" id="CHEBI:15378"/>
        <dbReference type="ChEBI" id="CHEBI:16704"/>
        <dbReference type="ChEBI" id="CHEBI:17562"/>
        <dbReference type="ChEBI" id="CHEBI:28938"/>
        <dbReference type="EC" id="3.5.4.5"/>
    </reaction>
</comment>
<protein>
    <recommendedName>
        <fullName evidence="5 12">Cytidine deaminase</fullName>
        <ecNumber evidence="4 12">3.5.4.5</ecNumber>
    </recommendedName>
    <alternativeName>
        <fullName evidence="9 12">Cytidine aminohydrolase</fullName>
    </alternativeName>
</protein>